<reference evidence="2 3" key="1">
    <citation type="journal article" date="2019" name="Int. J. Syst. Evol. Microbiol.">
        <title>Anaerobacillus alkaliphilus sp. nov., a novel alkaliphilic and moderately halophilic bacterium.</title>
        <authorList>
            <person name="Borsodi A.K."/>
            <person name="Aszalos J.M."/>
            <person name="Bihari P."/>
            <person name="Nagy I."/>
            <person name="Schumann P."/>
            <person name="Sproer C."/>
            <person name="Kovacs A.L."/>
            <person name="Boka K."/>
            <person name="Dobosy P."/>
            <person name="Ovari M."/>
            <person name="Szili-Kovacs T."/>
            <person name="Toth E."/>
        </authorList>
    </citation>
    <scope>NUCLEOTIDE SEQUENCE [LARGE SCALE GENOMIC DNA]</scope>
    <source>
        <strain evidence="2 3">B16-10</strain>
    </source>
</reference>
<evidence type="ECO:0000313" key="3">
    <source>
        <dbReference type="Proteomes" id="UP000290649"/>
    </source>
</evidence>
<dbReference type="SUPFAM" id="SSF47413">
    <property type="entry name" value="lambda repressor-like DNA-binding domains"/>
    <property type="match status" value="1"/>
</dbReference>
<dbReference type="EMBL" id="QOUX01000047">
    <property type="protein sequence ID" value="RXI96235.1"/>
    <property type="molecule type" value="Genomic_DNA"/>
</dbReference>
<dbReference type="SMART" id="SM00530">
    <property type="entry name" value="HTH_XRE"/>
    <property type="match status" value="1"/>
</dbReference>
<dbReference type="InterPro" id="IPR010982">
    <property type="entry name" value="Lambda_DNA-bd_dom_sf"/>
</dbReference>
<name>A0A4Q0VN90_9BACI</name>
<gene>
    <name evidence="2" type="ORF">DS745_21070</name>
</gene>
<sequence>MDKQQLIEVISKKMKLIRVESGYSQFKMAEIIGISKKTLVQIEKDRTLVSWTHVIALCALFRKSEILQTTLGSDPLELIEIYAYETVASPKEKTMGGKVWWKEITRKYNFRIQQNLVSQHYRIVDDEDYRWFSSFSEEETSQHLEELTKSNR</sequence>
<keyword evidence="3" id="KW-1185">Reference proteome</keyword>
<protein>
    <submittedName>
        <fullName evidence="2">Helix-turn-helix domain-containing protein</fullName>
    </submittedName>
</protein>
<dbReference type="AlphaFoldDB" id="A0A4Q0VN90"/>
<accession>A0A4Q0VN90</accession>
<dbReference type="InterPro" id="IPR001387">
    <property type="entry name" value="Cro/C1-type_HTH"/>
</dbReference>
<proteinExistence type="predicted"/>
<dbReference type="GO" id="GO:0003677">
    <property type="term" value="F:DNA binding"/>
    <property type="evidence" value="ECO:0007669"/>
    <property type="project" value="InterPro"/>
</dbReference>
<dbReference type="PROSITE" id="PS50943">
    <property type="entry name" value="HTH_CROC1"/>
    <property type="match status" value="1"/>
</dbReference>
<dbReference type="Proteomes" id="UP000290649">
    <property type="component" value="Unassembled WGS sequence"/>
</dbReference>
<dbReference type="Gene3D" id="1.10.260.40">
    <property type="entry name" value="lambda repressor-like DNA-binding domains"/>
    <property type="match status" value="1"/>
</dbReference>
<organism evidence="2 3">
    <name type="scientific">Anaerobacillus alkaliphilus</name>
    <dbReference type="NCBI Taxonomy" id="1548597"/>
    <lineage>
        <taxon>Bacteria</taxon>
        <taxon>Bacillati</taxon>
        <taxon>Bacillota</taxon>
        <taxon>Bacilli</taxon>
        <taxon>Bacillales</taxon>
        <taxon>Bacillaceae</taxon>
        <taxon>Anaerobacillus</taxon>
    </lineage>
</organism>
<dbReference type="RefSeq" id="WP_129080214.1">
    <property type="nucleotide sequence ID" value="NZ_QOUX01000047.1"/>
</dbReference>
<dbReference type="Pfam" id="PF01381">
    <property type="entry name" value="HTH_3"/>
    <property type="match status" value="1"/>
</dbReference>
<dbReference type="OrthoDB" id="1796720at2"/>
<dbReference type="CDD" id="cd00093">
    <property type="entry name" value="HTH_XRE"/>
    <property type="match status" value="1"/>
</dbReference>
<evidence type="ECO:0000313" key="2">
    <source>
        <dbReference type="EMBL" id="RXI96235.1"/>
    </source>
</evidence>
<feature type="domain" description="HTH cro/C1-type" evidence="1">
    <location>
        <begin position="14"/>
        <end position="68"/>
    </location>
</feature>
<evidence type="ECO:0000259" key="1">
    <source>
        <dbReference type="PROSITE" id="PS50943"/>
    </source>
</evidence>
<comment type="caution">
    <text evidence="2">The sequence shown here is derived from an EMBL/GenBank/DDBJ whole genome shotgun (WGS) entry which is preliminary data.</text>
</comment>